<evidence type="ECO:0000256" key="1">
    <source>
        <dbReference type="ARBA" id="ARBA00023125"/>
    </source>
</evidence>
<gene>
    <name evidence="2" type="ORF">SAMN05421767_1011</name>
    <name evidence="3" type="ORF">SAMN05421767_11159</name>
</gene>
<sequence length="103" mass="12431">MAIHEGANELFYQYYKRWITIYKEGAIRDVTMQKYRMTYVWVRKLAPELKVCDLNRISYQQLLNDYAQEHERQTTMDFHHQLKAAVLDAVDEGYIKRDPTRKA</sequence>
<protein>
    <submittedName>
        <fullName evidence="3">Uncharacterized protein</fullName>
    </submittedName>
</protein>
<dbReference type="Proteomes" id="UP000198556">
    <property type="component" value="Unassembled WGS sequence"/>
</dbReference>
<proteinExistence type="predicted"/>
<dbReference type="InterPro" id="IPR010998">
    <property type="entry name" value="Integrase_recombinase_N"/>
</dbReference>
<name>A0A1H9K3R0_9LACT</name>
<evidence type="ECO:0000313" key="3">
    <source>
        <dbReference type="EMBL" id="SEQ93774.1"/>
    </source>
</evidence>
<feature type="non-terminal residue" evidence="3">
    <location>
        <position position="103"/>
    </location>
</feature>
<organism evidence="3 4">
    <name type="scientific">Granulicatella balaenopterae</name>
    <dbReference type="NCBI Taxonomy" id="137733"/>
    <lineage>
        <taxon>Bacteria</taxon>
        <taxon>Bacillati</taxon>
        <taxon>Bacillota</taxon>
        <taxon>Bacilli</taxon>
        <taxon>Lactobacillales</taxon>
        <taxon>Carnobacteriaceae</taxon>
        <taxon>Granulicatella</taxon>
    </lineage>
</organism>
<dbReference type="STRING" id="137733.SAMN05421767_1011"/>
<dbReference type="InterPro" id="IPR011010">
    <property type="entry name" value="DNA_brk_join_enz"/>
</dbReference>
<keyword evidence="4" id="KW-1185">Reference proteome</keyword>
<dbReference type="Gene3D" id="1.10.150.130">
    <property type="match status" value="1"/>
</dbReference>
<evidence type="ECO:0000313" key="2">
    <source>
        <dbReference type="EMBL" id="SEQ51797.1"/>
    </source>
</evidence>
<dbReference type="EMBL" id="FOGF01000001">
    <property type="protein sequence ID" value="SEQ51797.1"/>
    <property type="molecule type" value="Genomic_DNA"/>
</dbReference>
<keyword evidence="1" id="KW-0238">DNA-binding</keyword>
<accession>A0A1H9K3R0</accession>
<dbReference type="AlphaFoldDB" id="A0A1H9K3R0"/>
<dbReference type="EMBL" id="FOGF01000011">
    <property type="protein sequence ID" value="SEQ93774.1"/>
    <property type="molecule type" value="Genomic_DNA"/>
</dbReference>
<dbReference type="GO" id="GO:0003677">
    <property type="term" value="F:DNA binding"/>
    <property type="evidence" value="ECO:0007669"/>
    <property type="project" value="UniProtKB-KW"/>
</dbReference>
<reference evidence="3 4" key="1">
    <citation type="submission" date="2016-10" db="EMBL/GenBank/DDBJ databases">
        <authorList>
            <person name="de Groot N.N."/>
        </authorList>
    </citation>
    <scope>NUCLEOTIDE SEQUENCE [LARGE SCALE GENOMIC DNA]</scope>
    <source>
        <strain evidence="3 4">DSM 15827</strain>
    </source>
</reference>
<dbReference type="SUPFAM" id="SSF56349">
    <property type="entry name" value="DNA breaking-rejoining enzymes"/>
    <property type="match status" value="1"/>
</dbReference>
<evidence type="ECO:0000313" key="4">
    <source>
        <dbReference type="Proteomes" id="UP000198556"/>
    </source>
</evidence>
<dbReference type="RefSeq" id="WP_177159465.1">
    <property type="nucleotide sequence ID" value="NZ_FOGF01000001.1"/>
</dbReference>